<proteinExistence type="inferred from homology"/>
<reference evidence="10" key="1">
    <citation type="submission" date="2023-05" db="EMBL/GenBank/DDBJ databases">
        <title>Limnohabitans sp. strain HM2-2 Genome sequencing and assembly.</title>
        <authorList>
            <person name="Jung Y."/>
        </authorList>
    </citation>
    <scope>NUCLEOTIDE SEQUENCE</scope>
    <source>
        <strain evidence="10">HM2-2</strain>
    </source>
</reference>
<evidence type="ECO:0000256" key="5">
    <source>
        <dbReference type="ARBA" id="ARBA00022741"/>
    </source>
</evidence>
<evidence type="ECO:0000256" key="8">
    <source>
        <dbReference type="ARBA" id="ARBA00048090"/>
    </source>
</evidence>
<evidence type="ECO:0000313" key="11">
    <source>
        <dbReference type="Proteomes" id="UP001431902"/>
    </source>
</evidence>
<evidence type="ECO:0000256" key="9">
    <source>
        <dbReference type="RuleBase" id="RU363066"/>
    </source>
</evidence>
<evidence type="ECO:0000256" key="4">
    <source>
        <dbReference type="ARBA" id="ARBA00022679"/>
    </source>
</evidence>
<comment type="caution">
    <text evidence="10">The sequence shown here is derived from an EMBL/GenBank/DDBJ whole genome shotgun (WGS) entry which is preliminary data.</text>
</comment>
<dbReference type="PANTHER" id="PTHR43442:SF3">
    <property type="entry name" value="GLUCONOKINASE-RELATED"/>
    <property type="match status" value="1"/>
</dbReference>
<dbReference type="SUPFAM" id="SSF52540">
    <property type="entry name" value="P-loop containing nucleoside triphosphate hydrolases"/>
    <property type="match status" value="1"/>
</dbReference>
<dbReference type="Proteomes" id="UP001431902">
    <property type="component" value="Unassembled WGS sequence"/>
</dbReference>
<dbReference type="GO" id="GO:0046316">
    <property type="term" value="F:gluconokinase activity"/>
    <property type="evidence" value="ECO:0007669"/>
    <property type="project" value="UniProtKB-EC"/>
</dbReference>
<comment type="catalytic activity">
    <reaction evidence="8 9">
        <text>D-gluconate + ATP = 6-phospho-D-gluconate + ADP + H(+)</text>
        <dbReference type="Rhea" id="RHEA:19433"/>
        <dbReference type="ChEBI" id="CHEBI:15378"/>
        <dbReference type="ChEBI" id="CHEBI:18391"/>
        <dbReference type="ChEBI" id="CHEBI:30616"/>
        <dbReference type="ChEBI" id="CHEBI:58759"/>
        <dbReference type="ChEBI" id="CHEBI:456216"/>
        <dbReference type="EC" id="2.7.1.12"/>
    </reaction>
</comment>
<protein>
    <recommendedName>
        <fullName evidence="3 9">Gluconokinase</fullName>
        <ecNumber evidence="3 9">2.7.1.12</ecNumber>
    </recommendedName>
</protein>
<evidence type="ECO:0000256" key="3">
    <source>
        <dbReference type="ARBA" id="ARBA00012054"/>
    </source>
</evidence>
<keyword evidence="4 9" id="KW-0808">Transferase</keyword>
<evidence type="ECO:0000256" key="7">
    <source>
        <dbReference type="ARBA" id="ARBA00022840"/>
    </source>
</evidence>
<organism evidence="10 11">
    <name type="scientific">Limnohabitans lacus</name>
    <dbReference type="NCBI Taxonomy" id="3045173"/>
    <lineage>
        <taxon>Bacteria</taxon>
        <taxon>Pseudomonadati</taxon>
        <taxon>Pseudomonadota</taxon>
        <taxon>Betaproteobacteria</taxon>
        <taxon>Burkholderiales</taxon>
        <taxon>Comamonadaceae</taxon>
        <taxon>Limnohabitans</taxon>
    </lineage>
</organism>
<dbReference type="InterPro" id="IPR031322">
    <property type="entry name" value="Shikimate/glucono_kinase"/>
</dbReference>
<dbReference type="InterPro" id="IPR006001">
    <property type="entry name" value="Therm_gnt_kin"/>
</dbReference>
<dbReference type="NCBIfam" id="TIGR01313">
    <property type="entry name" value="therm_gnt_kin"/>
    <property type="match status" value="1"/>
</dbReference>
<evidence type="ECO:0000256" key="1">
    <source>
        <dbReference type="ARBA" id="ARBA00004761"/>
    </source>
</evidence>
<evidence type="ECO:0000313" key="10">
    <source>
        <dbReference type="EMBL" id="MDI9234885.1"/>
    </source>
</evidence>
<dbReference type="Gene3D" id="3.40.50.300">
    <property type="entry name" value="P-loop containing nucleotide triphosphate hydrolases"/>
    <property type="match status" value="1"/>
</dbReference>
<comment type="similarity">
    <text evidence="2 9">Belongs to the gluconokinase GntK/GntV family.</text>
</comment>
<gene>
    <name evidence="10" type="ORF">QLQ16_13690</name>
</gene>
<dbReference type="EMBL" id="JASGBH010000010">
    <property type="protein sequence ID" value="MDI9234885.1"/>
    <property type="molecule type" value="Genomic_DNA"/>
</dbReference>
<name>A0ABT6X9X2_9BURK</name>
<dbReference type="EC" id="2.7.1.12" evidence="3 9"/>
<dbReference type="CDD" id="cd02021">
    <property type="entry name" value="GntK"/>
    <property type="match status" value="1"/>
</dbReference>
<accession>A0ABT6X9X2</accession>
<keyword evidence="7 9" id="KW-0067">ATP-binding</keyword>
<comment type="pathway">
    <text evidence="1">Carbohydrate acid metabolism.</text>
</comment>
<keyword evidence="5 9" id="KW-0547">Nucleotide-binding</keyword>
<evidence type="ECO:0000256" key="2">
    <source>
        <dbReference type="ARBA" id="ARBA00008420"/>
    </source>
</evidence>
<keyword evidence="11" id="KW-1185">Reference proteome</keyword>
<dbReference type="InterPro" id="IPR027417">
    <property type="entry name" value="P-loop_NTPase"/>
</dbReference>
<dbReference type="Pfam" id="PF01202">
    <property type="entry name" value="SKI"/>
    <property type="match status" value="1"/>
</dbReference>
<keyword evidence="6 9" id="KW-0418">Kinase</keyword>
<evidence type="ECO:0000256" key="6">
    <source>
        <dbReference type="ARBA" id="ARBA00022777"/>
    </source>
</evidence>
<dbReference type="RefSeq" id="WP_283225226.1">
    <property type="nucleotide sequence ID" value="NZ_JASGBH010000010.1"/>
</dbReference>
<sequence length="178" mass="19728">MSTTPMRLIVMGVSGCGKSTMATALGERLGLDIVDGDDLHLPESVAKMRSGIALEDADRWPWLDRIGAYLSQPHPQGRVVACSALKRVYRDRIRAQAGDVCFVFLDGDFELIDQRMRQRVGHYMQPGLLDSQFRTLEIPQADESDVIRLPITEPVQDMVAKALAALQARTSSRLHPAL</sequence>
<dbReference type="PANTHER" id="PTHR43442">
    <property type="entry name" value="GLUCONOKINASE-RELATED"/>
    <property type="match status" value="1"/>
</dbReference>